<keyword evidence="7" id="KW-1185">Reference proteome</keyword>
<evidence type="ECO:0000256" key="2">
    <source>
        <dbReference type="ARBA" id="ARBA00023002"/>
    </source>
</evidence>
<dbReference type="InterPro" id="IPR015590">
    <property type="entry name" value="Aldehyde_DH_dom"/>
</dbReference>
<evidence type="ECO:0000313" key="6">
    <source>
        <dbReference type="EMBL" id="KEP71351.1"/>
    </source>
</evidence>
<dbReference type="InterPro" id="IPR016163">
    <property type="entry name" value="Ald_DH_C"/>
</dbReference>
<reference evidence="6 7" key="1">
    <citation type="submission" date="2014-03" db="EMBL/GenBank/DDBJ databases">
        <title>The draft genome sequence of Thioclava dalianensis DLFJ1-1.</title>
        <authorList>
            <person name="Lai Q."/>
            <person name="Shao Z."/>
        </authorList>
    </citation>
    <scope>NUCLEOTIDE SEQUENCE [LARGE SCALE GENOMIC DNA]</scope>
    <source>
        <strain evidence="6 7">DLFJ1-1</strain>
    </source>
</reference>
<dbReference type="eggNOG" id="COG1012">
    <property type="taxonomic scope" value="Bacteria"/>
</dbReference>
<dbReference type="Pfam" id="PF00171">
    <property type="entry name" value="Aldedh"/>
    <property type="match status" value="1"/>
</dbReference>
<dbReference type="GO" id="GO:0016620">
    <property type="term" value="F:oxidoreductase activity, acting on the aldehyde or oxo group of donors, NAD or NADP as acceptor"/>
    <property type="evidence" value="ECO:0007669"/>
    <property type="project" value="InterPro"/>
</dbReference>
<evidence type="ECO:0000256" key="3">
    <source>
        <dbReference type="PROSITE-ProRule" id="PRU10007"/>
    </source>
</evidence>
<proteinExistence type="inferred from homology"/>
<dbReference type="Gene3D" id="3.40.605.10">
    <property type="entry name" value="Aldehyde Dehydrogenase, Chain A, domain 1"/>
    <property type="match status" value="1"/>
</dbReference>
<dbReference type="OrthoDB" id="9812625at2"/>
<evidence type="ECO:0000256" key="4">
    <source>
        <dbReference type="RuleBase" id="RU003345"/>
    </source>
</evidence>
<dbReference type="SUPFAM" id="SSF53720">
    <property type="entry name" value="ALDH-like"/>
    <property type="match status" value="1"/>
</dbReference>
<dbReference type="FunFam" id="3.40.309.10:FF:000009">
    <property type="entry name" value="Aldehyde dehydrogenase A"/>
    <property type="match status" value="1"/>
</dbReference>
<dbReference type="PROSITE" id="PS00070">
    <property type="entry name" value="ALDEHYDE_DEHYDR_CYS"/>
    <property type="match status" value="1"/>
</dbReference>
<evidence type="ECO:0000313" key="7">
    <source>
        <dbReference type="Proteomes" id="UP000027725"/>
    </source>
</evidence>
<comment type="caution">
    <text evidence="6">The sequence shown here is derived from an EMBL/GenBank/DDBJ whole genome shotgun (WGS) entry which is preliminary data.</text>
</comment>
<dbReference type="RefSeq" id="WP_038061932.1">
    <property type="nucleotide sequence ID" value="NZ_FOVB01000001.1"/>
</dbReference>
<name>A0A074TI11_9RHOB</name>
<dbReference type="AlphaFoldDB" id="A0A074TI11"/>
<dbReference type="STRING" id="1185766.SAMN05216224_101263"/>
<dbReference type="InterPro" id="IPR016161">
    <property type="entry name" value="Ald_DH/histidinol_DH"/>
</dbReference>
<protein>
    <submittedName>
        <fullName evidence="6">Aldehyde dehydrogenase</fullName>
    </submittedName>
</protein>
<dbReference type="EMBL" id="JHEH01000002">
    <property type="protein sequence ID" value="KEP71351.1"/>
    <property type="molecule type" value="Genomic_DNA"/>
</dbReference>
<gene>
    <name evidence="6" type="ORF">DL1_07080</name>
</gene>
<evidence type="ECO:0000256" key="1">
    <source>
        <dbReference type="ARBA" id="ARBA00009986"/>
    </source>
</evidence>
<accession>A0A074TI11</accession>
<dbReference type="Proteomes" id="UP000027725">
    <property type="component" value="Unassembled WGS sequence"/>
</dbReference>
<dbReference type="PROSITE" id="PS00687">
    <property type="entry name" value="ALDEHYDE_DEHYDR_GLU"/>
    <property type="match status" value="1"/>
</dbReference>
<feature type="active site" evidence="3">
    <location>
        <position position="230"/>
    </location>
</feature>
<evidence type="ECO:0000259" key="5">
    <source>
        <dbReference type="Pfam" id="PF00171"/>
    </source>
</evidence>
<feature type="domain" description="Aldehyde dehydrogenase" evidence="5">
    <location>
        <begin position="3"/>
        <end position="454"/>
    </location>
</feature>
<keyword evidence="2 4" id="KW-0560">Oxidoreductase</keyword>
<dbReference type="InterPro" id="IPR029510">
    <property type="entry name" value="Ald_DH_CS_GLU"/>
</dbReference>
<dbReference type="Gene3D" id="3.40.309.10">
    <property type="entry name" value="Aldehyde Dehydrogenase, Chain A, domain 2"/>
    <property type="match status" value="1"/>
</dbReference>
<sequence length="462" mass="49546">MSKTIQCISPVDGAVYAEREALSHVDAQRVADLARAAQPSWVARPLAERIALVQAGIAALNETSEQAVEELAWQMGRPTRYGGEFGGMNERAAYMAEIAEAALAPMVVEDNDTVLRQIAREPMGVVLIIAPWNYPYMTVINALIPALIAGNTVVLKHAAQTLLVGERIAQAFHAAGVPEEVFQNVCLTHDVTEALIGARAFDFINFTGSVGGGRAIEKAAAGTFVGLGLELGGKDPGYVAEDADLDAAVSGLMDGALFNSGQCCCGIERIYVHQSLYESFVNKAIDWASALKLGNPFEPETTLGPMAHTRFAEVVRGQIADAINEGATPLLDPAMFPADDGGAYLAPQILVDVNHEMRVMREESFGPVVCIMAVKDDEEAIAAMNDCDYGLTCSLWTADAGRAQTIAERLQTGTVFMNRCDYLDPALCWTGCKETGRGASLSVLGYHALTRPKSYHFKKVSK</sequence>
<dbReference type="InterPro" id="IPR016160">
    <property type="entry name" value="Ald_DH_CS_CYS"/>
</dbReference>
<organism evidence="6 7">
    <name type="scientific">Thioclava dalianensis</name>
    <dbReference type="NCBI Taxonomy" id="1185766"/>
    <lineage>
        <taxon>Bacteria</taxon>
        <taxon>Pseudomonadati</taxon>
        <taxon>Pseudomonadota</taxon>
        <taxon>Alphaproteobacteria</taxon>
        <taxon>Rhodobacterales</taxon>
        <taxon>Paracoccaceae</taxon>
        <taxon>Thioclava</taxon>
    </lineage>
</organism>
<dbReference type="InterPro" id="IPR016162">
    <property type="entry name" value="Ald_DH_N"/>
</dbReference>
<dbReference type="PANTHER" id="PTHR11699">
    <property type="entry name" value="ALDEHYDE DEHYDROGENASE-RELATED"/>
    <property type="match status" value="1"/>
</dbReference>
<comment type="similarity">
    <text evidence="1 4">Belongs to the aldehyde dehydrogenase family.</text>
</comment>
<dbReference type="CDD" id="cd07102">
    <property type="entry name" value="ALDH_EDX86601"/>
    <property type="match status" value="1"/>
</dbReference>